<dbReference type="OrthoDB" id="2742338at2759"/>
<evidence type="ECO:0000313" key="1">
    <source>
        <dbReference type="EMBL" id="OJT09697.1"/>
    </source>
</evidence>
<keyword evidence="2" id="KW-1185">Reference proteome</keyword>
<sequence>MNFSEASTICQLMRISRELYHHGPKLLISPIVMLESERALKSFILFLSAEAPYRVKFLKGISMSIGALSAPVAQLLVDFLHRFGSMIKLDILHVADAEAFFDSSPKLPVAFAALAHIDELELVGVDLTTSRMLRSAQATFNRVVLCMTEIPPQDEDEEDDEGGVYQPDGDVLGGNHDIRRYRNPIYLLRNSQATLNDLTVDWCITGSPPNVLYTERYPHLTTLNLLDNELPQTHHYARAFPNLASLLVKTDPKEIKRLNALPDAFDLHRAKNESLQLRHGSWNALERVNGTLMDLYLLGLSCLVKQLLITPTASNDIDVPMFHAVMTPAQPAYIHVDMVDVSVLYNGSFGEAMSGPSVAALRSLDLSLAPALHVPPAEIDISLALDMLIDTIRGLSLHTLGLHICCTGLQFPILNENRPDLKSAQSYFTRDPLWPAEAQLLALDFAELACRIRAAAPPIRTVVLSMAGHRVRPSGVLVVGEEDARALGDGAVEAIPLRLVGELQKAWTEAAESIKVVTQATARATSGELAKELERMIAGM</sequence>
<dbReference type="EMBL" id="MNAD01000883">
    <property type="protein sequence ID" value="OJT09697.1"/>
    <property type="molecule type" value="Genomic_DNA"/>
</dbReference>
<dbReference type="OMA" id="NELPQTH"/>
<proteinExistence type="predicted"/>
<organism evidence="1 2">
    <name type="scientific">Trametes pubescens</name>
    <name type="common">White-rot fungus</name>
    <dbReference type="NCBI Taxonomy" id="154538"/>
    <lineage>
        <taxon>Eukaryota</taxon>
        <taxon>Fungi</taxon>
        <taxon>Dikarya</taxon>
        <taxon>Basidiomycota</taxon>
        <taxon>Agaricomycotina</taxon>
        <taxon>Agaricomycetes</taxon>
        <taxon>Polyporales</taxon>
        <taxon>Polyporaceae</taxon>
        <taxon>Trametes</taxon>
    </lineage>
</organism>
<reference evidence="1 2" key="1">
    <citation type="submission" date="2016-10" db="EMBL/GenBank/DDBJ databases">
        <title>Genome sequence of the basidiomycete white-rot fungus Trametes pubescens.</title>
        <authorList>
            <person name="Makela M.R."/>
            <person name="Granchi Z."/>
            <person name="Peng M."/>
            <person name="De Vries R.P."/>
            <person name="Grigoriev I."/>
            <person name="Riley R."/>
            <person name="Hilden K."/>
        </authorList>
    </citation>
    <scope>NUCLEOTIDE SEQUENCE [LARGE SCALE GENOMIC DNA]</scope>
    <source>
        <strain evidence="1 2">FBCC735</strain>
    </source>
</reference>
<gene>
    <name evidence="1" type="ORF">TRAPUB_13802</name>
</gene>
<name>A0A1M2VQ19_TRAPU</name>
<protein>
    <submittedName>
        <fullName evidence="1">Uncharacterized protein</fullName>
    </submittedName>
</protein>
<evidence type="ECO:0000313" key="2">
    <source>
        <dbReference type="Proteomes" id="UP000184267"/>
    </source>
</evidence>
<comment type="caution">
    <text evidence="1">The sequence shown here is derived from an EMBL/GenBank/DDBJ whole genome shotgun (WGS) entry which is preliminary data.</text>
</comment>
<accession>A0A1M2VQ19</accession>
<dbReference type="Proteomes" id="UP000184267">
    <property type="component" value="Unassembled WGS sequence"/>
</dbReference>
<dbReference type="AlphaFoldDB" id="A0A1M2VQ19"/>